<dbReference type="Proteomes" id="UP000006697">
    <property type="component" value="Chromosome"/>
</dbReference>
<dbReference type="Pfam" id="PF13591">
    <property type="entry name" value="MerR_2"/>
    <property type="match status" value="1"/>
</dbReference>
<name>A4G523_HERAR</name>
<dbReference type="HOGENOM" id="CLU_144710_3_0_4"/>
<keyword evidence="2" id="KW-1185">Reference proteome</keyword>
<organism evidence="1 2">
    <name type="scientific">Herminiimonas arsenicoxydans</name>
    <dbReference type="NCBI Taxonomy" id="204773"/>
    <lineage>
        <taxon>Bacteria</taxon>
        <taxon>Pseudomonadati</taxon>
        <taxon>Pseudomonadota</taxon>
        <taxon>Betaproteobacteria</taxon>
        <taxon>Burkholderiales</taxon>
        <taxon>Oxalobacteraceae</taxon>
        <taxon>Herminiimonas</taxon>
    </lineage>
</organism>
<reference evidence="1 2" key="1">
    <citation type="journal article" date="2007" name="PLoS Genet.">
        <title>A tale of two oxidation states: bacterial colonization of arsenic-rich environments.</title>
        <authorList>
            <person name="Muller D."/>
            <person name="Medigue C."/>
            <person name="Koechler S."/>
            <person name="Barbe V."/>
            <person name="Barakat M."/>
            <person name="Talla E."/>
            <person name="Bonnefoy V."/>
            <person name="Krin E."/>
            <person name="Arsene-Ploetze F."/>
            <person name="Carapito C."/>
            <person name="Chandler M."/>
            <person name="Cournoyer B."/>
            <person name="Cruveiller S."/>
            <person name="Dossat C."/>
            <person name="Duval S."/>
            <person name="Heymann M."/>
            <person name="Leize E."/>
            <person name="Lieutaud A."/>
            <person name="Lievremont D."/>
            <person name="Makita Y."/>
            <person name="Mangenot S."/>
            <person name="Nitschke W."/>
            <person name="Ortet P."/>
            <person name="Perdrial N."/>
            <person name="Schoepp B."/>
            <person name="Siguier N."/>
            <person name="Simeonova D.D."/>
            <person name="Rouy Z."/>
            <person name="Segurens B."/>
            <person name="Turlin E."/>
            <person name="Vallenet D."/>
            <person name="Van Dorsselaer A."/>
            <person name="Weiss S."/>
            <person name="Weissenbach J."/>
            <person name="Lett M.C."/>
            <person name="Danchin A."/>
            <person name="Bertin P.N."/>
        </authorList>
    </citation>
    <scope>NUCLEOTIDE SEQUENCE [LARGE SCALE GENOMIC DNA]</scope>
    <source>
        <strain evidence="2">ULPAs1</strain>
    </source>
</reference>
<dbReference type="EMBL" id="CU207211">
    <property type="protein sequence ID" value="CAL61610.1"/>
    <property type="molecule type" value="Genomic_DNA"/>
</dbReference>
<gene>
    <name evidence="1" type="ordered locus">HEAR1439</name>
</gene>
<dbReference type="OrthoDB" id="8562553at2"/>
<dbReference type="Gene3D" id="1.10.1660.10">
    <property type="match status" value="1"/>
</dbReference>
<sequence>MTQTERTYLHVQVIDEDSNFTLLELCQACNASEELITALVVEGVLEPMGEQPQEWHFNGTALRRAQLAQHLAHDLELNTPGVALAIDLLEKIERLEAQLQHLGRY</sequence>
<evidence type="ECO:0000313" key="1">
    <source>
        <dbReference type="EMBL" id="CAL61610.1"/>
    </source>
</evidence>
<dbReference type="eggNOG" id="COG0789">
    <property type="taxonomic scope" value="Bacteria"/>
</dbReference>
<accession>A4G523</accession>
<protein>
    <submittedName>
        <fullName evidence="1">Chaperone-modulator protein CbpM</fullName>
    </submittedName>
</protein>
<proteinExistence type="predicted"/>
<dbReference type="KEGG" id="har:HEAR1439"/>
<dbReference type="STRING" id="204773.HEAR1439"/>
<dbReference type="AlphaFoldDB" id="A4G523"/>
<evidence type="ECO:0000313" key="2">
    <source>
        <dbReference type="Proteomes" id="UP000006697"/>
    </source>
</evidence>